<sequence length="69" mass="8135">KIFTFKSLHNLIEERMNGLWEPDKEGRPTDKIKDEQKYHLSACARYLYCNFTPETVDSREPQVSVSSWA</sequence>
<gene>
    <name evidence="1" type="ORF">LCGC14_1861030</name>
</gene>
<evidence type="ECO:0000313" key="1">
    <source>
        <dbReference type="EMBL" id="KKL94805.1"/>
    </source>
</evidence>
<comment type="caution">
    <text evidence="1">The sequence shown here is derived from an EMBL/GenBank/DDBJ whole genome shotgun (WGS) entry which is preliminary data.</text>
</comment>
<feature type="non-terminal residue" evidence="1">
    <location>
        <position position="1"/>
    </location>
</feature>
<proteinExistence type="predicted"/>
<accession>A0A0F9IM11</accession>
<name>A0A0F9IM11_9ZZZZ</name>
<reference evidence="1" key="1">
    <citation type="journal article" date="2015" name="Nature">
        <title>Complex archaea that bridge the gap between prokaryotes and eukaryotes.</title>
        <authorList>
            <person name="Spang A."/>
            <person name="Saw J.H."/>
            <person name="Jorgensen S.L."/>
            <person name="Zaremba-Niedzwiedzka K."/>
            <person name="Martijn J."/>
            <person name="Lind A.E."/>
            <person name="van Eijk R."/>
            <person name="Schleper C."/>
            <person name="Guy L."/>
            <person name="Ettema T.J."/>
        </authorList>
    </citation>
    <scope>NUCLEOTIDE SEQUENCE</scope>
</reference>
<dbReference type="AlphaFoldDB" id="A0A0F9IM11"/>
<organism evidence="1">
    <name type="scientific">marine sediment metagenome</name>
    <dbReference type="NCBI Taxonomy" id="412755"/>
    <lineage>
        <taxon>unclassified sequences</taxon>
        <taxon>metagenomes</taxon>
        <taxon>ecological metagenomes</taxon>
    </lineage>
</organism>
<protein>
    <submittedName>
        <fullName evidence="1">Uncharacterized protein</fullName>
    </submittedName>
</protein>
<dbReference type="EMBL" id="LAZR01018833">
    <property type="protein sequence ID" value="KKL94805.1"/>
    <property type="molecule type" value="Genomic_DNA"/>
</dbReference>